<protein>
    <submittedName>
        <fullName evidence="1">Uncharacterized protein</fullName>
    </submittedName>
</protein>
<reference evidence="1 2" key="1">
    <citation type="submission" date="2013-10" db="EMBL/GenBank/DDBJ databases">
        <authorList>
            <consortium name="International Citrus Genome Consortium"/>
            <person name="Jenkins J."/>
            <person name="Schmutz J."/>
            <person name="Prochnik S."/>
            <person name="Rokhsar D."/>
            <person name="Gmitter F."/>
            <person name="Ollitrault P."/>
            <person name="Machado M."/>
            <person name="Talon M."/>
            <person name="Wincker P."/>
            <person name="Jaillon O."/>
            <person name="Morgante M."/>
        </authorList>
    </citation>
    <scope>NUCLEOTIDE SEQUENCE</scope>
    <source>
        <strain evidence="2">cv. Clemenules</strain>
    </source>
</reference>
<keyword evidence="2" id="KW-1185">Reference proteome</keyword>
<gene>
    <name evidence="1" type="ORF">CICLE_v10010476mg</name>
</gene>
<sequence>MSISSPNHMAQPLPPPLISKFVYAIQEEFSKHFSLHSLRFILLLTREGVASGNFIEVNLMEPSCLE</sequence>
<dbReference type="Proteomes" id="UP000030687">
    <property type="component" value="Unassembled WGS sequence"/>
</dbReference>
<dbReference type="KEGG" id="cic:CICLE_v10010476mg"/>
<dbReference type="EMBL" id="KI535697">
    <property type="protein sequence ID" value="ESR65333.1"/>
    <property type="molecule type" value="Genomic_DNA"/>
</dbReference>
<dbReference type="InParanoid" id="V4TXL3"/>
<organism evidence="1 2">
    <name type="scientific">Citrus clementina</name>
    <name type="common">Clementine</name>
    <name type="synonym">Citrus deliciosa x Citrus sinensis</name>
    <dbReference type="NCBI Taxonomy" id="85681"/>
    <lineage>
        <taxon>Eukaryota</taxon>
        <taxon>Viridiplantae</taxon>
        <taxon>Streptophyta</taxon>
        <taxon>Embryophyta</taxon>
        <taxon>Tracheophyta</taxon>
        <taxon>Spermatophyta</taxon>
        <taxon>Magnoliopsida</taxon>
        <taxon>eudicotyledons</taxon>
        <taxon>Gunneridae</taxon>
        <taxon>Pentapetalae</taxon>
        <taxon>rosids</taxon>
        <taxon>malvids</taxon>
        <taxon>Sapindales</taxon>
        <taxon>Rutaceae</taxon>
        <taxon>Aurantioideae</taxon>
        <taxon>Citrus</taxon>
    </lineage>
</organism>
<proteinExistence type="predicted"/>
<dbReference type="Gramene" id="ESR65333">
    <property type="protein sequence ID" value="ESR65333"/>
    <property type="gene ID" value="CICLE_v10010476mg"/>
</dbReference>
<evidence type="ECO:0000313" key="1">
    <source>
        <dbReference type="EMBL" id="ESR65333.1"/>
    </source>
</evidence>
<evidence type="ECO:0000313" key="2">
    <source>
        <dbReference type="Proteomes" id="UP000030687"/>
    </source>
</evidence>
<name>V4TXL3_CITCL</name>
<accession>V4TXL3</accession>
<dbReference type="AlphaFoldDB" id="V4TXL3"/>